<dbReference type="Gene3D" id="3.30.420.260">
    <property type="match status" value="1"/>
</dbReference>
<dbReference type="Gene3D" id="3.30.420.250">
    <property type="match status" value="1"/>
</dbReference>
<protein>
    <submittedName>
        <fullName evidence="1">Uncharacterized protein</fullName>
    </submittedName>
</protein>
<dbReference type="CDD" id="cd24013">
    <property type="entry name" value="ASKHA_ATPase_BT3980-like"/>
    <property type="match status" value="1"/>
</dbReference>
<dbReference type="InterPro" id="IPR024213">
    <property type="entry name" value="DUF3822"/>
</dbReference>
<name>A0A8J8SV88_HALGN</name>
<evidence type="ECO:0000313" key="1">
    <source>
        <dbReference type="EMBL" id="TNV71658.1"/>
    </source>
</evidence>
<dbReference type="Pfam" id="PF12864">
    <property type="entry name" value="DUF3822"/>
    <property type="match status" value="1"/>
</dbReference>
<evidence type="ECO:0000313" key="2">
    <source>
        <dbReference type="Proteomes" id="UP000785679"/>
    </source>
</evidence>
<dbReference type="Proteomes" id="UP000785679">
    <property type="component" value="Unassembled WGS sequence"/>
</dbReference>
<organism evidence="1 2">
    <name type="scientific">Halteria grandinella</name>
    <dbReference type="NCBI Taxonomy" id="5974"/>
    <lineage>
        <taxon>Eukaryota</taxon>
        <taxon>Sar</taxon>
        <taxon>Alveolata</taxon>
        <taxon>Ciliophora</taxon>
        <taxon>Intramacronucleata</taxon>
        <taxon>Spirotrichea</taxon>
        <taxon>Stichotrichia</taxon>
        <taxon>Sporadotrichida</taxon>
        <taxon>Halteriidae</taxon>
        <taxon>Halteria</taxon>
    </lineage>
</organism>
<keyword evidence="2" id="KW-1185">Reference proteome</keyword>
<gene>
    <name evidence="1" type="ORF">FGO68_gene15109</name>
</gene>
<dbReference type="AlphaFoldDB" id="A0A8J8SV88"/>
<reference evidence="1" key="1">
    <citation type="submission" date="2019-06" db="EMBL/GenBank/DDBJ databases">
        <authorList>
            <person name="Zheng W."/>
        </authorList>
    </citation>
    <scope>NUCLEOTIDE SEQUENCE</scope>
    <source>
        <strain evidence="1">QDHG01</strain>
    </source>
</reference>
<dbReference type="EMBL" id="RRYP01029740">
    <property type="protein sequence ID" value="TNV71658.1"/>
    <property type="molecule type" value="Genomic_DNA"/>
</dbReference>
<accession>A0A8J8SV88</accession>
<comment type="caution">
    <text evidence="1">The sequence shown here is derived from an EMBL/GenBank/DDBJ whole genome shotgun (WGS) entry which is preliminary data.</text>
</comment>
<proteinExistence type="predicted"/>
<sequence>MKNKCIFTLQTFFLCALCFSYVCKVLRQKLKYKKASSKTDCRQPTADSQNQIPYFSINLQFYKLQQIFRIVRTILENTTTIAPRLKISNPIFDIESIAQYSICQEITESRFRFWVIDQRSNQYIWLEDFHLQTPGEELNALESLKLIYSEHDFLKSNKWKNVNITIDNQSFTLIPSDIFRKEYALRYLQLAKGMTIGKGEEIHQDLISEPGIINVYSSERELYNWFSETYPLMDVQFSHQSSQMIRFALAHGQEQTAFLYLEEKTVHLVVSHEGNLKFCNRFSYKTAQDLAYYVLFVMNEIRVEPDEILVRLFGEVSDESEEFELLTKYLPNIQIGGIPTEALRFQEIPMHRFINLYLQQFFKKWPKKLPFSPVLSTLLQKVMKIQFQEPYPCLMKQLSVSDTIPINPDISLQRK</sequence>